<sequence length="201" mass="22407">MSDDLNEQHRQKMVRRKEAHDRKLAAATQEKGLIIVNTGAGKGKTTASLGIVFRALGHGLKVGVVQFTKGAIATGEAALAKKLAPQLEWYVLGEGFTWETQDRERDVANAHQAWQTAVRLLRDPIFDLVVLDELNIALRYDYLSLDEVLAELKGKREMLHIVVTGRNAKAELVELADLVTDMTLVKHPFRSGIKPQRGIEF</sequence>
<evidence type="ECO:0000256" key="2">
    <source>
        <dbReference type="ARBA" id="ARBA00007487"/>
    </source>
</evidence>
<dbReference type="EC" id="2.5.1.17" evidence="3"/>
<reference evidence="12" key="1">
    <citation type="submission" date="2019-08" db="EMBL/GenBank/DDBJ databases">
        <title>Limnoglobus roseus gen. nov., sp. nov., a novel freshwater planctomycete with a giant genome from the family Gemmataceae.</title>
        <authorList>
            <person name="Kulichevskaya I.S."/>
            <person name="Naumoff D.G."/>
            <person name="Miroshnikov K."/>
            <person name="Ivanova A."/>
            <person name="Philippov D.A."/>
            <person name="Hakobyan A."/>
            <person name="Rijpstra I.C."/>
            <person name="Sinninghe Damste J.S."/>
            <person name="Liesack W."/>
            <person name="Dedysh S.N."/>
        </authorList>
    </citation>
    <scope>NUCLEOTIDE SEQUENCE [LARGE SCALE GENOMIC DNA]</scope>
    <source>
        <strain evidence="12">PX52</strain>
    </source>
</reference>
<comment type="catalytic activity">
    <reaction evidence="9">
        <text>2 cob(II)alamin + reduced [electron-transfer flavoprotein] + 2 ATP = 2 adenosylcob(III)alamin + 2 triphosphate + oxidized [electron-transfer flavoprotein] + 3 H(+)</text>
        <dbReference type="Rhea" id="RHEA:28671"/>
        <dbReference type="Rhea" id="RHEA-COMP:10685"/>
        <dbReference type="Rhea" id="RHEA-COMP:10686"/>
        <dbReference type="ChEBI" id="CHEBI:15378"/>
        <dbReference type="ChEBI" id="CHEBI:16304"/>
        <dbReference type="ChEBI" id="CHEBI:18036"/>
        <dbReference type="ChEBI" id="CHEBI:18408"/>
        <dbReference type="ChEBI" id="CHEBI:30616"/>
        <dbReference type="ChEBI" id="CHEBI:57692"/>
        <dbReference type="ChEBI" id="CHEBI:58307"/>
        <dbReference type="EC" id="2.5.1.17"/>
    </reaction>
</comment>
<dbReference type="GO" id="GO:0008817">
    <property type="term" value="F:corrinoid adenosyltransferase activity"/>
    <property type="evidence" value="ECO:0007669"/>
    <property type="project" value="UniProtKB-EC"/>
</dbReference>
<evidence type="ECO:0000256" key="7">
    <source>
        <dbReference type="ARBA" id="ARBA00033354"/>
    </source>
</evidence>
<dbReference type="NCBIfam" id="NF004637">
    <property type="entry name" value="PRK05986.1"/>
    <property type="match status" value="1"/>
</dbReference>
<comment type="catalytic activity">
    <reaction evidence="8">
        <text>2 cob(II)yrinate a,c diamide + reduced [electron-transfer flavoprotein] + 2 ATP = 2 adenosylcob(III)yrinate a,c-diamide + 2 triphosphate + oxidized [electron-transfer flavoprotein] + 3 H(+)</text>
        <dbReference type="Rhea" id="RHEA:11528"/>
        <dbReference type="Rhea" id="RHEA-COMP:10685"/>
        <dbReference type="Rhea" id="RHEA-COMP:10686"/>
        <dbReference type="ChEBI" id="CHEBI:15378"/>
        <dbReference type="ChEBI" id="CHEBI:18036"/>
        <dbReference type="ChEBI" id="CHEBI:30616"/>
        <dbReference type="ChEBI" id="CHEBI:57692"/>
        <dbReference type="ChEBI" id="CHEBI:58307"/>
        <dbReference type="ChEBI" id="CHEBI:58503"/>
        <dbReference type="ChEBI" id="CHEBI:58537"/>
        <dbReference type="EC" id="2.5.1.17"/>
    </reaction>
</comment>
<evidence type="ECO:0000256" key="9">
    <source>
        <dbReference type="ARBA" id="ARBA00048692"/>
    </source>
</evidence>
<dbReference type="KEGG" id="lrs:PX52LOC_05261"/>
<comment type="function">
    <text evidence="4">Required for both de novo synthesis of the corrin ring for the assimilation of exogenous corrinoids. Participates in the adenosylation of a variety of incomplete and complete corrinoids.</text>
</comment>
<accession>A0A5C1AHX9</accession>
<comment type="similarity">
    <text evidence="2">Belongs to the Cob(I)alamin adenosyltransferase family.</text>
</comment>
<organism evidence="11 12">
    <name type="scientific">Limnoglobus roseus</name>
    <dbReference type="NCBI Taxonomy" id="2598579"/>
    <lineage>
        <taxon>Bacteria</taxon>
        <taxon>Pseudomonadati</taxon>
        <taxon>Planctomycetota</taxon>
        <taxon>Planctomycetia</taxon>
        <taxon>Gemmatales</taxon>
        <taxon>Gemmataceae</taxon>
        <taxon>Limnoglobus</taxon>
    </lineage>
</organism>
<name>A0A5C1AHX9_9BACT</name>
<proteinExistence type="inferred from homology"/>
<dbReference type="EMBL" id="CP042425">
    <property type="protein sequence ID" value="QEL18245.1"/>
    <property type="molecule type" value="Genomic_DNA"/>
</dbReference>
<evidence type="ECO:0000256" key="1">
    <source>
        <dbReference type="ARBA" id="ARBA00005121"/>
    </source>
</evidence>
<dbReference type="RefSeq" id="WP_149112768.1">
    <property type="nucleotide sequence ID" value="NZ_CP042425.1"/>
</dbReference>
<evidence type="ECO:0000256" key="10">
    <source>
        <dbReference type="SAM" id="MobiDB-lite"/>
    </source>
</evidence>
<dbReference type="NCBIfam" id="TIGR00708">
    <property type="entry name" value="cobA"/>
    <property type="match status" value="1"/>
</dbReference>
<dbReference type="PANTHER" id="PTHR46638:SF1">
    <property type="entry name" value="CORRINOID ADENOSYLTRANSFERASE"/>
    <property type="match status" value="1"/>
</dbReference>
<dbReference type="InterPro" id="IPR027417">
    <property type="entry name" value="P-loop_NTPase"/>
</dbReference>
<dbReference type="AlphaFoldDB" id="A0A5C1AHX9"/>
<feature type="region of interest" description="Disordered" evidence="10">
    <location>
        <begin position="1"/>
        <end position="22"/>
    </location>
</feature>
<dbReference type="Gene3D" id="3.40.50.300">
    <property type="entry name" value="P-loop containing nucleotide triphosphate hydrolases"/>
    <property type="match status" value="1"/>
</dbReference>
<gene>
    <name evidence="11" type="primary">cobO</name>
    <name evidence="11" type="ORF">PX52LOC_05261</name>
</gene>
<dbReference type="SUPFAM" id="SSF52540">
    <property type="entry name" value="P-loop containing nucleoside triphosphate hydrolases"/>
    <property type="match status" value="1"/>
</dbReference>
<dbReference type="InterPro" id="IPR003724">
    <property type="entry name" value="CblAdoTrfase_CobA"/>
</dbReference>
<dbReference type="PIRSF" id="PIRSF015617">
    <property type="entry name" value="Adensltrnsf_CobA"/>
    <property type="match status" value="1"/>
</dbReference>
<comment type="pathway">
    <text evidence="1">Cofactor biosynthesis; adenosylcobalamin biosynthesis; adenosylcobalamin from cob(II)yrinate a,c-diamide: step 2/7.</text>
</comment>
<keyword evidence="11" id="KW-0808">Transferase</keyword>
<dbReference type="OrthoDB" id="9810309at2"/>
<dbReference type="CDD" id="cd00561">
    <property type="entry name" value="CobA_ACA"/>
    <property type="match status" value="1"/>
</dbReference>
<dbReference type="GO" id="GO:0009236">
    <property type="term" value="P:cobalamin biosynthetic process"/>
    <property type="evidence" value="ECO:0007669"/>
    <property type="project" value="InterPro"/>
</dbReference>
<protein>
    <recommendedName>
        <fullName evidence="3">corrinoid adenosyltransferase</fullName>
        <ecNumber evidence="3">2.5.1.17</ecNumber>
    </recommendedName>
    <alternativeName>
        <fullName evidence="5">Cob(II)alamin adenosyltransferase</fullName>
    </alternativeName>
    <alternativeName>
        <fullName evidence="7">Cob(II)yrinic acid a,c-diamide adenosyltransferase</fullName>
    </alternativeName>
    <alternativeName>
        <fullName evidence="6">Cobinamide/cobalamin adenosyltransferase</fullName>
    </alternativeName>
</protein>
<evidence type="ECO:0000313" key="11">
    <source>
        <dbReference type="EMBL" id="QEL18245.1"/>
    </source>
</evidence>
<dbReference type="Pfam" id="PF02572">
    <property type="entry name" value="CobA_CobO_BtuR"/>
    <property type="match status" value="1"/>
</dbReference>
<evidence type="ECO:0000256" key="5">
    <source>
        <dbReference type="ARBA" id="ARBA00031529"/>
    </source>
</evidence>
<evidence type="ECO:0000256" key="6">
    <source>
        <dbReference type="ARBA" id="ARBA00033334"/>
    </source>
</evidence>
<evidence type="ECO:0000313" key="12">
    <source>
        <dbReference type="Proteomes" id="UP000324974"/>
    </source>
</evidence>
<evidence type="ECO:0000256" key="8">
    <source>
        <dbReference type="ARBA" id="ARBA00048555"/>
    </source>
</evidence>
<evidence type="ECO:0000256" key="3">
    <source>
        <dbReference type="ARBA" id="ARBA00012454"/>
    </source>
</evidence>
<dbReference type="PANTHER" id="PTHR46638">
    <property type="entry name" value="CORRINOID ADENOSYLTRANSFERASE"/>
    <property type="match status" value="1"/>
</dbReference>
<keyword evidence="12" id="KW-1185">Reference proteome</keyword>
<evidence type="ECO:0000256" key="4">
    <source>
        <dbReference type="ARBA" id="ARBA00024929"/>
    </source>
</evidence>
<dbReference type="GO" id="GO:0005524">
    <property type="term" value="F:ATP binding"/>
    <property type="evidence" value="ECO:0007669"/>
    <property type="project" value="InterPro"/>
</dbReference>
<dbReference type="Proteomes" id="UP000324974">
    <property type="component" value="Chromosome"/>
</dbReference>